<evidence type="ECO:0000256" key="2">
    <source>
        <dbReference type="ARBA" id="ARBA00022771"/>
    </source>
</evidence>
<evidence type="ECO:0000313" key="8">
    <source>
        <dbReference type="Proteomes" id="UP000235145"/>
    </source>
</evidence>
<protein>
    <recommendedName>
        <fullName evidence="6">GRF-type domain-containing protein</fullName>
    </recommendedName>
</protein>
<evidence type="ECO:0000256" key="1">
    <source>
        <dbReference type="ARBA" id="ARBA00022723"/>
    </source>
</evidence>
<accession>A0A9R1XWW4</accession>
<keyword evidence="3" id="KW-0862">Zinc</keyword>
<comment type="caution">
    <text evidence="7">The sequence shown here is derived from an EMBL/GenBank/DDBJ whole genome shotgun (WGS) entry which is preliminary data.</text>
</comment>
<evidence type="ECO:0000256" key="5">
    <source>
        <dbReference type="SAM" id="Phobius"/>
    </source>
</evidence>
<organism evidence="7 8">
    <name type="scientific">Lactuca sativa</name>
    <name type="common">Garden lettuce</name>
    <dbReference type="NCBI Taxonomy" id="4236"/>
    <lineage>
        <taxon>Eukaryota</taxon>
        <taxon>Viridiplantae</taxon>
        <taxon>Streptophyta</taxon>
        <taxon>Embryophyta</taxon>
        <taxon>Tracheophyta</taxon>
        <taxon>Spermatophyta</taxon>
        <taxon>Magnoliopsida</taxon>
        <taxon>eudicotyledons</taxon>
        <taxon>Gunneridae</taxon>
        <taxon>Pentapetalae</taxon>
        <taxon>asterids</taxon>
        <taxon>campanulids</taxon>
        <taxon>Asterales</taxon>
        <taxon>Asteraceae</taxon>
        <taxon>Cichorioideae</taxon>
        <taxon>Cichorieae</taxon>
        <taxon>Lactucinae</taxon>
        <taxon>Lactuca</taxon>
    </lineage>
</organism>
<dbReference type="PROSITE" id="PS51999">
    <property type="entry name" value="ZF_GRF"/>
    <property type="match status" value="1"/>
</dbReference>
<dbReference type="AlphaFoldDB" id="A0A9R1XWW4"/>
<keyword evidence="1" id="KW-0479">Metal-binding</keyword>
<gene>
    <name evidence="7" type="ORF">LSAT_V11C100010910</name>
</gene>
<sequence length="174" mass="20292">MSSSSSTLRNQLQVTHVQLREGIKLCDCGVPAKEQTCWKITNPRRRFWNCQNDMTRLKKCSFFEWKDEEQAEGNYKNLLYSLKQKLDAKEDLSEMNNLRRRIAEVEFLLSQEQYKVAKSEKEVYDARKAIGRYKMIVALLFACLVICVLKLGLLYLVRFVSLQVGAINLDVLML</sequence>
<evidence type="ECO:0000256" key="3">
    <source>
        <dbReference type="ARBA" id="ARBA00022833"/>
    </source>
</evidence>
<keyword evidence="5" id="KW-0472">Membrane</keyword>
<keyword evidence="8" id="KW-1185">Reference proteome</keyword>
<reference evidence="7 8" key="1">
    <citation type="journal article" date="2017" name="Nat. Commun.">
        <title>Genome assembly with in vitro proximity ligation data and whole-genome triplication in lettuce.</title>
        <authorList>
            <person name="Reyes-Chin-Wo S."/>
            <person name="Wang Z."/>
            <person name="Yang X."/>
            <person name="Kozik A."/>
            <person name="Arikit S."/>
            <person name="Song C."/>
            <person name="Xia L."/>
            <person name="Froenicke L."/>
            <person name="Lavelle D.O."/>
            <person name="Truco M.J."/>
            <person name="Xia R."/>
            <person name="Zhu S."/>
            <person name="Xu C."/>
            <person name="Xu H."/>
            <person name="Xu X."/>
            <person name="Cox K."/>
            <person name="Korf I."/>
            <person name="Meyers B.C."/>
            <person name="Michelmore R.W."/>
        </authorList>
    </citation>
    <scope>NUCLEOTIDE SEQUENCE [LARGE SCALE GENOMIC DNA]</scope>
    <source>
        <strain evidence="8">cv. Salinas</strain>
        <tissue evidence="7">Seedlings</tissue>
    </source>
</reference>
<dbReference type="GO" id="GO:0008270">
    <property type="term" value="F:zinc ion binding"/>
    <property type="evidence" value="ECO:0007669"/>
    <property type="project" value="UniProtKB-KW"/>
</dbReference>
<dbReference type="Proteomes" id="UP000235145">
    <property type="component" value="Unassembled WGS sequence"/>
</dbReference>
<keyword evidence="2 4" id="KW-0863">Zinc-finger</keyword>
<name>A0A9R1XWW4_LACSA</name>
<proteinExistence type="predicted"/>
<dbReference type="InterPro" id="IPR010666">
    <property type="entry name" value="Znf_GRF"/>
</dbReference>
<feature type="transmembrane region" description="Helical" evidence="5">
    <location>
        <begin position="136"/>
        <end position="157"/>
    </location>
</feature>
<keyword evidence="5" id="KW-1133">Transmembrane helix</keyword>
<dbReference type="EMBL" id="NBSK02000001">
    <property type="protein sequence ID" value="KAJ0225619.1"/>
    <property type="molecule type" value="Genomic_DNA"/>
</dbReference>
<dbReference type="PANTHER" id="PTHR33248">
    <property type="entry name" value="ZINC ION-BINDING PROTEIN"/>
    <property type="match status" value="1"/>
</dbReference>
<keyword evidence="5" id="KW-0812">Transmembrane</keyword>
<feature type="domain" description="GRF-type" evidence="6">
    <location>
        <begin position="26"/>
        <end position="69"/>
    </location>
</feature>
<evidence type="ECO:0000256" key="4">
    <source>
        <dbReference type="PROSITE-ProRule" id="PRU01343"/>
    </source>
</evidence>
<evidence type="ECO:0000259" key="6">
    <source>
        <dbReference type="PROSITE" id="PS51999"/>
    </source>
</evidence>
<evidence type="ECO:0000313" key="7">
    <source>
        <dbReference type="EMBL" id="KAJ0225619.1"/>
    </source>
</evidence>